<sequence length="271" mass="30380">MEAFSHRQTRTGREADEKTDSEGDELMRFLFSYVVLPTLPRTPHLVRWDSGDPECLLQLVKELLQQYHHYQCQRLRESSRLLFEYDSLLEDPNYGRNMEIYAGRKNSWVGDRNAAPFPIDTCLSDPGAIVVVSPSRRILEDTPDLVSVEGNDGKHKGSGVRRQPHISLQLSPVFLNKQKTSEHRDSSLSAAFEWTHPATRLYVTAALLAARCISRQAVSQVLLGGGQTVDPDLNQAPRQVRGCPCLRRGGSALERKAAHRHAGYAAPPGER</sequence>
<comment type="function">
    <text evidence="15">May play a role in homeostasis or cellular differentiation in cells of neural, epithelial and germline origins. May also act as a death receptor-associated anti-apoptotic protein, which inhibits the mitochondrial apoptotic pathway.</text>
</comment>
<organism evidence="17 18">
    <name type="scientific">Liparis tanakae</name>
    <name type="common">Tanaka's snailfish</name>
    <dbReference type="NCBI Taxonomy" id="230148"/>
    <lineage>
        <taxon>Eukaryota</taxon>
        <taxon>Metazoa</taxon>
        <taxon>Chordata</taxon>
        <taxon>Craniata</taxon>
        <taxon>Vertebrata</taxon>
        <taxon>Euteleostomi</taxon>
        <taxon>Actinopterygii</taxon>
        <taxon>Neopterygii</taxon>
        <taxon>Teleostei</taxon>
        <taxon>Neoteleostei</taxon>
        <taxon>Acanthomorphata</taxon>
        <taxon>Eupercaria</taxon>
        <taxon>Perciformes</taxon>
        <taxon>Cottioidei</taxon>
        <taxon>Cottales</taxon>
        <taxon>Liparidae</taxon>
        <taxon>Liparis</taxon>
    </lineage>
</organism>
<evidence type="ECO:0000256" key="14">
    <source>
        <dbReference type="ARBA" id="ARBA00025766"/>
    </source>
</evidence>
<dbReference type="OrthoDB" id="538811at2759"/>
<dbReference type="GO" id="GO:0010212">
    <property type="term" value="P:response to ionizing radiation"/>
    <property type="evidence" value="ECO:0007669"/>
    <property type="project" value="UniProtKB-UniRule"/>
</dbReference>
<comment type="subunit">
    <text evidence="15">Component of the ARISC complex. Component of the BRCA1-A complex. Component of the BRISC complex. Binds polyubiquitin.</text>
</comment>
<dbReference type="GO" id="GO:0045739">
    <property type="term" value="P:positive regulation of DNA repair"/>
    <property type="evidence" value="ECO:0007669"/>
    <property type="project" value="UniProtKB-UniRule"/>
</dbReference>
<evidence type="ECO:0000256" key="9">
    <source>
        <dbReference type="ARBA" id="ARBA00022786"/>
    </source>
</evidence>
<keyword evidence="9 15" id="KW-0833">Ubl conjugation pathway</keyword>
<evidence type="ECO:0000256" key="2">
    <source>
        <dbReference type="ARBA" id="ARBA00019438"/>
    </source>
</evidence>
<dbReference type="GO" id="GO:0006325">
    <property type="term" value="P:chromatin organization"/>
    <property type="evidence" value="ECO:0007669"/>
    <property type="project" value="UniProtKB-UniRule"/>
</dbReference>
<comment type="caution">
    <text evidence="17">The sequence shown here is derived from an EMBL/GenBank/DDBJ whole genome shotgun (WGS) entry which is preliminary data.</text>
</comment>
<dbReference type="InterPro" id="IPR010358">
    <property type="entry name" value="BRE"/>
</dbReference>
<evidence type="ECO:0000313" key="18">
    <source>
        <dbReference type="Proteomes" id="UP000314294"/>
    </source>
</evidence>
<dbReference type="Proteomes" id="UP000314294">
    <property type="component" value="Unassembled WGS sequence"/>
</dbReference>
<keyword evidence="6" id="KW-0677">Repeat</keyword>
<evidence type="ECO:0000256" key="10">
    <source>
        <dbReference type="ARBA" id="ARBA00022853"/>
    </source>
</evidence>
<dbReference type="PANTHER" id="PTHR15189">
    <property type="entry name" value="BRISC AND BRCA1-A COMPLEX MEMBER 2"/>
    <property type="match status" value="1"/>
</dbReference>
<keyword evidence="7 15" id="KW-0227">DNA damage</keyword>
<dbReference type="Pfam" id="PF06113">
    <property type="entry name" value="BRE"/>
    <property type="match status" value="1"/>
</dbReference>
<evidence type="ECO:0000256" key="16">
    <source>
        <dbReference type="SAM" id="MobiDB-lite"/>
    </source>
</evidence>
<keyword evidence="18" id="KW-1185">Reference proteome</keyword>
<keyword evidence="11 15" id="KW-0234">DNA repair</keyword>
<evidence type="ECO:0000256" key="1">
    <source>
        <dbReference type="ARBA" id="ARBA00004123"/>
    </source>
</evidence>
<feature type="compositionally biased region" description="Basic and acidic residues" evidence="16">
    <location>
        <begin position="11"/>
        <end position="21"/>
    </location>
</feature>
<protein>
    <recommendedName>
        <fullName evidence="2 15">BRISC and BRCA1-A complex member 2</fullName>
    </recommendedName>
</protein>
<dbReference type="GO" id="GO:0006915">
    <property type="term" value="P:apoptotic process"/>
    <property type="evidence" value="ECO:0007669"/>
    <property type="project" value="UniProtKB-UniRule"/>
</dbReference>
<dbReference type="GO" id="GO:0007095">
    <property type="term" value="P:mitotic G2 DNA damage checkpoint signaling"/>
    <property type="evidence" value="ECO:0007669"/>
    <property type="project" value="UniProtKB-UniRule"/>
</dbReference>
<evidence type="ECO:0000256" key="7">
    <source>
        <dbReference type="ARBA" id="ARBA00022763"/>
    </source>
</evidence>
<evidence type="ECO:0000256" key="5">
    <source>
        <dbReference type="ARBA" id="ARBA00022703"/>
    </source>
</evidence>
<keyword evidence="8 15" id="KW-0498">Mitosis</keyword>
<dbReference type="GO" id="GO:0031593">
    <property type="term" value="F:polyubiquitin modification-dependent protein binding"/>
    <property type="evidence" value="ECO:0007669"/>
    <property type="project" value="UniProtKB-UniRule"/>
</dbReference>
<evidence type="ECO:0000256" key="3">
    <source>
        <dbReference type="ARBA" id="ARBA00022490"/>
    </source>
</evidence>
<comment type="subcellular location">
    <subcellularLocation>
        <location evidence="15">Cytoplasm</location>
    </subcellularLocation>
    <subcellularLocation>
        <location evidence="1 15">Nucleus</location>
    </subcellularLocation>
    <text evidence="15">Localizes at sites of DNA damage at double-strand breaks (DSBs).</text>
</comment>
<evidence type="ECO:0000256" key="12">
    <source>
        <dbReference type="ARBA" id="ARBA00023242"/>
    </source>
</evidence>
<keyword evidence="10 15" id="KW-0156">Chromatin regulator</keyword>
<dbReference type="EMBL" id="SRLO01000730">
    <property type="protein sequence ID" value="TNN47659.1"/>
    <property type="molecule type" value="Genomic_DNA"/>
</dbReference>
<reference evidence="17 18" key="1">
    <citation type="submission" date="2019-03" db="EMBL/GenBank/DDBJ databases">
        <title>First draft genome of Liparis tanakae, snailfish: a comprehensive survey of snailfish specific genes.</title>
        <authorList>
            <person name="Kim W."/>
            <person name="Song I."/>
            <person name="Jeong J.-H."/>
            <person name="Kim D."/>
            <person name="Kim S."/>
            <person name="Ryu S."/>
            <person name="Song J.Y."/>
            <person name="Lee S.K."/>
        </authorList>
    </citation>
    <scope>NUCLEOTIDE SEQUENCE [LARGE SCALE GENOMIC DNA]</scope>
    <source>
        <tissue evidence="17">Muscle</tissue>
    </source>
</reference>
<feature type="region of interest" description="Disordered" evidence="16">
    <location>
        <begin position="1"/>
        <end position="21"/>
    </location>
</feature>
<evidence type="ECO:0000256" key="4">
    <source>
        <dbReference type="ARBA" id="ARBA00022618"/>
    </source>
</evidence>
<proteinExistence type="inferred from homology"/>
<evidence type="ECO:0000256" key="6">
    <source>
        <dbReference type="ARBA" id="ARBA00022737"/>
    </source>
</evidence>
<comment type="domain">
    <text evidence="15">Contains 2 ubiquitin-conjugating enzyme family-like (UEV-like) regions. These regions lack the critical Cys residues required for ubiquitination but retain the ability to bind ubiquitin.</text>
</comment>
<name>A0A4Z2G287_9TELE</name>
<evidence type="ECO:0000313" key="17">
    <source>
        <dbReference type="EMBL" id="TNN47659.1"/>
    </source>
</evidence>
<dbReference type="GO" id="GO:0070552">
    <property type="term" value="C:BRISC complex"/>
    <property type="evidence" value="ECO:0007669"/>
    <property type="project" value="UniProtKB-UniRule"/>
</dbReference>
<dbReference type="GO" id="GO:0051301">
    <property type="term" value="P:cell division"/>
    <property type="evidence" value="ECO:0007669"/>
    <property type="project" value="UniProtKB-UniRule"/>
</dbReference>
<evidence type="ECO:0000256" key="11">
    <source>
        <dbReference type="ARBA" id="ARBA00023204"/>
    </source>
</evidence>
<dbReference type="PANTHER" id="PTHR15189:SF7">
    <property type="entry name" value="BRISC AND BRCA1-A COMPLEX MEMBER 2"/>
    <property type="match status" value="1"/>
</dbReference>
<gene>
    <name evidence="17" type="primary">bre_0</name>
    <name evidence="17" type="ORF">EYF80_042149</name>
</gene>
<keyword evidence="13 15" id="KW-0131">Cell cycle</keyword>
<keyword evidence="3 15" id="KW-0963">Cytoplasm</keyword>
<keyword evidence="4 15" id="KW-0132">Cell division</keyword>
<dbReference type="GO" id="GO:0005737">
    <property type="term" value="C:cytoplasm"/>
    <property type="evidence" value="ECO:0007669"/>
    <property type="project" value="UniProtKB-SubCell"/>
</dbReference>
<dbReference type="GO" id="GO:0006302">
    <property type="term" value="P:double-strand break repair"/>
    <property type="evidence" value="ECO:0007669"/>
    <property type="project" value="UniProtKB-UniRule"/>
</dbReference>
<dbReference type="AlphaFoldDB" id="A0A4Z2G287"/>
<evidence type="ECO:0000256" key="13">
    <source>
        <dbReference type="ARBA" id="ARBA00023306"/>
    </source>
</evidence>
<evidence type="ECO:0000256" key="15">
    <source>
        <dbReference type="RuleBase" id="RU368019"/>
    </source>
</evidence>
<accession>A0A4Z2G287</accession>
<evidence type="ECO:0000256" key="8">
    <source>
        <dbReference type="ARBA" id="ARBA00022776"/>
    </source>
</evidence>
<keyword evidence="12 15" id="KW-0539">Nucleus</keyword>
<comment type="similarity">
    <text evidence="14 15">Belongs to the BABAM2 family.</text>
</comment>
<dbReference type="GO" id="GO:0070531">
    <property type="term" value="C:BRCA1-A complex"/>
    <property type="evidence" value="ECO:0007669"/>
    <property type="project" value="UniProtKB-UniRule"/>
</dbReference>
<keyword evidence="5 15" id="KW-0053">Apoptosis</keyword>